<proteinExistence type="predicted"/>
<accession>A0A8S5QSJ6</accession>
<organism evidence="1">
    <name type="scientific">Podoviridae sp. ct3lO13</name>
    <dbReference type="NCBI Taxonomy" id="2826538"/>
    <lineage>
        <taxon>Viruses</taxon>
        <taxon>Duplodnaviria</taxon>
        <taxon>Heunggongvirae</taxon>
        <taxon>Uroviricota</taxon>
        <taxon>Caudoviricetes</taxon>
    </lineage>
</organism>
<dbReference type="Pfam" id="PF25622">
    <property type="entry name" value="Phi29_MCP"/>
    <property type="match status" value="1"/>
</dbReference>
<name>A0A8S5QSJ6_9CAUD</name>
<protein>
    <submittedName>
        <fullName evidence="1">Head protein</fullName>
    </submittedName>
</protein>
<sequence>MPKRIAVSTLNASTMDILNVIRQNASYEYQQNVPEVTKASDIPKVGEVIYGTPTFANQFINALVNRIAIVRMQSATFNNPYSVLKKGYIEFGETVEDIFVSIAKGVDFDPEKGKSREFKRTFPDVRSAFHTMNWRVMYPVTIQDEDLKQAFLSLEGVQNLIVKIVDAVYTGAEYDEFLLFKYLMIKAISHGKMKPESIGSGTDLKESAVAFRGTSNLLTFISSDYSEAGVKTNTPKGRQVIFMDAKFNAQFDVNVLASAFNMDKVDFMGRLYLIDNWTSFDNERFDVIRENSDGIEEVTAGELALLANVKAVIVDENWFQIYDNNNKFTEKYVASGMYWNYFYHTWKTVSSSPFANAVVFVTDTAEIALPATLTCEIISKDVSEEAIVFAISADTDGASLAPNSVHFIQTEALTTAGIAVQKYGAVIIPASQSATEITLEAEVNGTVYKGATTITSAQDVGATVTMNKQ</sequence>
<reference evidence="1" key="1">
    <citation type="journal article" date="2021" name="Proc. Natl. Acad. Sci. U.S.A.">
        <title>A Catalog of Tens of Thousands of Viruses from Human Metagenomes Reveals Hidden Associations with Chronic Diseases.</title>
        <authorList>
            <person name="Tisza M.J."/>
            <person name="Buck C.B."/>
        </authorList>
    </citation>
    <scope>NUCLEOTIDE SEQUENCE</scope>
    <source>
        <strain evidence="1">Ct3lO13</strain>
    </source>
</reference>
<evidence type="ECO:0000313" key="1">
    <source>
        <dbReference type="EMBL" id="DAE21701.1"/>
    </source>
</evidence>
<dbReference type="EMBL" id="BK015715">
    <property type="protein sequence ID" value="DAE21701.1"/>
    <property type="molecule type" value="Genomic_DNA"/>
</dbReference>